<keyword evidence="1" id="KW-0732">Signal</keyword>
<feature type="signal peptide" evidence="1">
    <location>
        <begin position="1"/>
        <end position="18"/>
    </location>
</feature>
<reference evidence="2 3" key="1">
    <citation type="journal article" date="2014" name="Agronomy (Basel)">
        <title>A Draft Genome Sequence for Ensete ventricosum, the Drought-Tolerant Tree Against Hunger.</title>
        <authorList>
            <person name="Harrison J."/>
            <person name="Moore K.A."/>
            <person name="Paszkiewicz K."/>
            <person name="Jones T."/>
            <person name="Grant M."/>
            <person name="Ambacheew D."/>
            <person name="Muzemil S."/>
            <person name="Studholme D.J."/>
        </authorList>
    </citation>
    <scope>NUCLEOTIDE SEQUENCE [LARGE SCALE GENOMIC DNA]</scope>
</reference>
<accession>A0A426Y420</accession>
<evidence type="ECO:0000313" key="2">
    <source>
        <dbReference type="EMBL" id="RRT46380.1"/>
    </source>
</evidence>
<evidence type="ECO:0000256" key="1">
    <source>
        <dbReference type="SAM" id="SignalP"/>
    </source>
</evidence>
<gene>
    <name evidence="2" type="ORF">B296_00018603</name>
</gene>
<proteinExistence type="predicted"/>
<dbReference type="AlphaFoldDB" id="A0A426Y420"/>
<protein>
    <submittedName>
        <fullName evidence="2">Uncharacterized protein</fullName>
    </submittedName>
</protein>
<dbReference type="Proteomes" id="UP000287651">
    <property type="component" value="Unassembled WGS sequence"/>
</dbReference>
<dbReference type="EMBL" id="AMZH03015238">
    <property type="protein sequence ID" value="RRT46380.1"/>
    <property type="molecule type" value="Genomic_DNA"/>
</dbReference>
<sequence>MTQATILFVVSLLGCARAIALGDPYLVASLLRCLLDSNRSNDLCDPGGTTDLSFPHSVKPTAVFLPSTSPAHSSIAAASATIGVDFCIALSLHIVDKFVSFLSIDGHSLVSLTVEVLLLSTATSLPSPISSPLFLLCLPANALVSPLQSPLPRAPASFLCLLVVKDIEGTSSSPEPAIAVLDKIQHHIDADLPDIVRPPLLQPQPPQTLTPMPHLPLLRSNVVVPYHNPLLLRQVLEQQHQSPLFLLPSTAAMLLPQPLTTAIGVGAVASASSVFSSLYRSRASAATAIADGSNRSNNCFPCNLLYYCSFLSQ</sequence>
<feature type="chain" id="PRO_5019573437" evidence="1">
    <location>
        <begin position="19"/>
        <end position="313"/>
    </location>
</feature>
<comment type="caution">
    <text evidence="2">The sequence shown here is derived from an EMBL/GenBank/DDBJ whole genome shotgun (WGS) entry which is preliminary data.</text>
</comment>
<name>A0A426Y420_ENSVE</name>
<organism evidence="2 3">
    <name type="scientific">Ensete ventricosum</name>
    <name type="common">Abyssinian banana</name>
    <name type="synonym">Musa ensete</name>
    <dbReference type="NCBI Taxonomy" id="4639"/>
    <lineage>
        <taxon>Eukaryota</taxon>
        <taxon>Viridiplantae</taxon>
        <taxon>Streptophyta</taxon>
        <taxon>Embryophyta</taxon>
        <taxon>Tracheophyta</taxon>
        <taxon>Spermatophyta</taxon>
        <taxon>Magnoliopsida</taxon>
        <taxon>Liliopsida</taxon>
        <taxon>Zingiberales</taxon>
        <taxon>Musaceae</taxon>
        <taxon>Ensete</taxon>
    </lineage>
</organism>
<evidence type="ECO:0000313" key="3">
    <source>
        <dbReference type="Proteomes" id="UP000287651"/>
    </source>
</evidence>